<organism evidence="2 3">
    <name type="scientific">Carboxydichorda subterranea</name>
    <dbReference type="NCBI Taxonomy" id="3109565"/>
    <lineage>
        <taxon>Bacteria</taxon>
        <taxon>Bacillati</taxon>
        <taxon>Bacillota</taxon>
        <taxon>Limnochordia</taxon>
        <taxon>Limnochordales</taxon>
        <taxon>Geochordaceae</taxon>
        <taxon>Carboxydichorda</taxon>
    </lineage>
</organism>
<evidence type="ECO:0000313" key="2">
    <source>
        <dbReference type="EMBL" id="WRP18279.1"/>
    </source>
</evidence>
<accession>A0ABZ1BZM2</accession>
<reference evidence="2 3" key="1">
    <citation type="journal article" date="2024" name="Front. Microbiol.">
        <title>Novel thermophilic genera Geochorda gen. nov. and Carboxydochorda gen. nov. from the deep terrestrial subsurface reveal the ecophysiological diversity in the class Limnochordia.</title>
        <authorList>
            <person name="Karnachuk O.V."/>
            <person name="Lukina A.P."/>
            <person name="Avakyan M.R."/>
            <person name="Kadnikov V.V."/>
            <person name="Begmatov S."/>
            <person name="Beletsky A.V."/>
            <person name="Vlasova K.G."/>
            <person name="Novikov A.A."/>
            <person name="Shcherbakova V.A."/>
            <person name="Mardanov A.V."/>
            <person name="Ravin N.V."/>
        </authorList>
    </citation>
    <scope>NUCLEOTIDE SEQUENCE [LARGE SCALE GENOMIC DNA]</scope>
    <source>
        <strain evidence="2 3">L945</strain>
    </source>
</reference>
<dbReference type="RefSeq" id="WP_324717550.1">
    <property type="nucleotide sequence ID" value="NZ_CP141615.1"/>
</dbReference>
<sequence>MAGRRARRHPHPGDPGERPHRLRPLTTQQEKGADQEAGESLVVIDNPDDADLYPPTETPRRSAGRQARSESEGH</sequence>
<name>A0ABZ1BZM2_9FIRM</name>
<evidence type="ECO:0000313" key="3">
    <source>
        <dbReference type="Proteomes" id="UP001332192"/>
    </source>
</evidence>
<proteinExistence type="predicted"/>
<protein>
    <submittedName>
        <fullName evidence="2">Uncharacterized protein</fullName>
    </submittedName>
</protein>
<keyword evidence="3" id="KW-1185">Reference proteome</keyword>
<dbReference type="EMBL" id="CP141615">
    <property type="protein sequence ID" value="WRP18279.1"/>
    <property type="molecule type" value="Genomic_DNA"/>
</dbReference>
<dbReference type="Proteomes" id="UP001332192">
    <property type="component" value="Chromosome"/>
</dbReference>
<feature type="compositionally biased region" description="Basic residues" evidence="1">
    <location>
        <begin position="1"/>
        <end position="10"/>
    </location>
</feature>
<evidence type="ECO:0000256" key="1">
    <source>
        <dbReference type="SAM" id="MobiDB-lite"/>
    </source>
</evidence>
<gene>
    <name evidence="2" type="ORF">U7230_04530</name>
</gene>
<feature type="region of interest" description="Disordered" evidence="1">
    <location>
        <begin position="1"/>
        <end position="74"/>
    </location>
</feature>